<keyword evidence="11" id="KW-0325">Glycoprotein</keyword>
<evidence type="ECO:0000256" key="10">
    <source>
        <dbReference type="ARBA" id="ARBA00023157"/>
    </source>
</evidence>
<evidence type="ECO:0000256" key="6">
    <source>
        <dbReference type="ARBA" id="ARBA00022525"/>
    </source>
</evidence>
<dbReference type="Pfam" id="PF07732">
    <property type="entry name" value="Cu-oxidase_3"/>
    <property type="match status" value="1"/>
</dbReference>
<dbReference type="SUPFAM" id="SSF49503">
    <property type="entry name" value="Cupredoxins"/>
    <property type="match status" value="3"/>
</dbReference>
<dbReference type="GO" id="GO:0052716">
    <property type="term" value="F:hydroquinone:oxygen oxidoreductase activity"/>
    <property type="evidence" value="ECO:0007669"/>
    <property type="project" value="UniProtKB-EC"/>
</dbReference>
<dbReference type="EC" id="1.10.3.2" evidence="5"/>
<feature type="domain" description="Plastocyanin-like" evidence="13">
    <location>
        <begin position="168"/>
        <end position="320"/>
    </location>
</feature>
<dbReference type="PANTHER" id="PTHR11709">
    <property type="entry name" value="MULTI-COPPER OXIDASE"/>
    <property type="match status" value="1"/>
</dbReference>
<evidence type="ECO:0000256" key="12">
    <source>
        <dbReference type="SAM" id="SignalP"/>
    </source>
</evidence>
<evidence type="ECO:0000256" key="9">
    <source>
        <dbReference type="ARBA" id="ARBA00023008"/>
    </source>
</evidence>
<evidence type="ECO:0000256" key="8">
    <source>
        <dbReference type="ARBA" id="ARBA00023002"/>
    </source>
</evidence>
<feature type="signal peptide" evidence="12">
    <location>
        <begin position="1"/>
        <end position="19"/>
    </location>
</feature>
<dbReference type="Proteomes" id="UP000559256">
    <property type="component" value="Unassembled WGS sequence"/>
</dbReference>
<comment type="catalytic activity">
    <reaction evidence="1">
        <text>4 hydroquinone + O2 = 4 benzosemiquinone + 2 H2O</text>
        <dbReference type="Rhea" id="RHEA:11276"/>
        <dbReference type="ChEBI" id="CHEBI:15377"/>
        <dbReference type="ChEBI" id="CHEBI:15379"/>
        <dbReference type="ChEBI" id="CHEBI:17594"/>
        <dbReference type="ChEBI" id="CHEBI:17977"/>
        <dbReference type="EC" id="1.10.3.2"/>
    </reaction>
</comment>
<accession>A0A8H5GA30</accession>
<dbReference type="Pfam" id="PF00394">
    <property type="entry name" value="Cu-oxidase"/>
    <property type="match status" value="1"/>
</dbReference>
<keyword evidence="8" id="KW-0560">Oxidoreductase</keyword>
<dbReference type="PANTHER" id="PTHR11709:SF394">
    <property type="entry name" value="FI03373P-RELATED"/>
    <property type="match status" value="1"/>
</dbReference>
<keyword evidence="10" id="KW-1015">Disulfide bond</keyword>
<evidence type="ECO:0000256" key="1">
    <source>
        <dbReference type="ARBA" id="ARBA00000349"/>
    </source>
</evidence>
<feature type="domain" description="Plastocyanin-like" evidence="15">
    <location>
        <begin position="53"/>
        <end position="156"/>
    </location>
</feature>
<dbReference type="GO" id="GO:0005507">
    <property type="term" value="F:copper ion binding"/>
    <property type="evidence" value="ECO:0007669"/>
    <property type="project" value="InterPro"/>
</dbReference>
<keyword evidence="9" id="KW-0186">Copper</keyword>
<dbReference type="PROSITE" id="PS00080">
    <property type="entry name" value="MULTICOPPER_OXIDASE2"/>
    <property type="match status" value="1"/>
</dbReference>
<protein>
    <recommendedName>
        <fullName evidence="5">laccase</fullName>
        <ecNumber evidence="5">1.10.3.2</ecNumber>
    </recommendedName>
</protein>
<feature type="chain" id="PRO_5034259202" description="laccase" evidence="12">
    <location>
        <begin position="20"/>
        <end position="540"/>
    </location>
</feature>
<evidence type="ECO:0000313" key="16">
    <source>
        <dbReference type="EMBL" id="KAF5361159.1"/>
    </source>
</evidence>
<dbReference type="InterPro" id="IPR008972">
    <property type="entry name" value="Cupredoxin"/>
</dbReference>
<dbReference type="InterPro" id="IPR002355">
    <property type="entry name" value="Cu_oxidase_Cu_BS"/>
</dbReference>
<evidence type="ECO:0000256" key="11">
    <source>
        <dbReference type="ARBA" id="ARBA00023180"/>
    </source>
</evidence>
<evidence type="ECO:0000259" key="13">
    <source>
        <dbReference type="Pfam" id="PF00394"/>
    </source>
</evidence>
<dbReference type="InterPro" id="IPR045087">
    <property type="entry name" value="Cu-oxidase_fam"/>
</dbReference>
<evidence type="ECO:0000259" key="15">
    <source>
        <dbReference type="Pfam" id="PF07732"/>
    </source>
</evidence>
<proteinExistence type="inferred from homology"/>
<dbReference type="AlphaFoldDB" id="A0A8H5GA30"/>
<comment type="similarity">
    <text evidence="4">Belongs to the multicopper oxidase family.</text>
</comment>
<dbReference type="InterPro" id="IPR033138">
    <property type="entry name" value="Cu_oxidase_CS"/>
</dbReference>
<feature type="domain" description="Plastocyanin-like" evidence="14">
    <location>
        <begin position="382"/>
        <end position="503"/>
    </location>
</feature>
<evidence type="ECO:0000259" key="14">
    <source>
        <dbReference type="Pfam" id="PF07731"/>
    </source>
</evidence>
<dbReference type="CDD" id="cd13903">
    <property type="entry name" value="CuRO_3_Tv-LCC_like"/>
    <property type="match status" value="1"/>
</dbReference>
<organism evidence="16 17">
    <name type="scientific">Tetrapyrgos nigripes</name>
    <dbReference type="NCBI Taxonomy" id="182062"/>
    <lineage>
        <taxon>Eukaryota</taxon>
        <taxon>Fungi</taxon>
        <taxon>Dikarya</taxon>
        <taxon>Basidiomycota</taxon>
        <taxon>Agaricomycotina</taxon>
        <taxon>Agaricomycetes</taxon>
        <taxon>Agaricomycetidae</taxon>
        <taxon>Agaricales</taxon>
        <taxon>Marasmiineae</taxon>
        <taxon>Marasmiaceae</taxon>
        <taxon>Tetrapyrgos</taxon>
    </lineage>
</organism>
<dbReference type="InterPro" id="IPR001117">
    <property type="entry name" value="Cu-oxidase_2nd"/>
</dbReference>
<sequence>MMKGPLLSLLVLAVGAAHAIDVISNSGNLHIVNKRMAPDGHHRDTVVAGTNSLRGSLPGPIIRGKKGDHFSLKVKDELIDPNFIRTTSVHWHGIDQKHTAWADGPSFITQCPIAPFHSFQYEFDVPDQAGTFWYHSHVGTQYCDGLRGAFIIEDPNDPHKDLYDVDDETTVITLIDWYHTSALALSQIPAPKQSNSTLINGVGRYPGGPKVPLAVINVEHGKRYRMRLLSMACDPNYVFSIDNHDMTVIETEGTNVEPVTVNAIRILAAQRYSFILHADKPVDNYRIRANASSGLALPDGSSAFGFEGGIQSAILRYKGAPDEEPKTEQQTDCKLLTESMLHPLGSLGALGEPTPGGADMVLNLTLGFQLPATFMINDVQFVSPSVPVLLQVLSGKRRAQELLPKGSVYGLPRNKTIEVRLFGNNAPSGPHPFHLHGHSFDVVKSADSDEWNFKNPPRRDTTSVAGANLTVIRFNTDNPGPWFLHCHIDFHLDFGLAVVLAEDVPDIEEEVPVPEEWKNLCPIYNALPPSFRPEQRPPPS</sequence>
<gene>
    <name evidence="16" type="ORF">D9758_009091</name>
</gene>
<dbReference type="Gene3D" id="2.60.40.420">
    <property type="entry name" value="Cupredoxins - blue copper proteins"/>
    <property type="match status" value="3"/>
</dbReference>
<dbReference type="OrthoDB" id="2121828at2759"/>
<dbReference type="InterPro" id="IPR011707">
    <property type="entry name" value="Cu-oxidase-like_N"/>
</dbReference>
<reference evidence="16 17" key="1">
    <citation type="journal article" date="2020" name="ISME J.">
        <title>Uncovering the hidden diversity of litter-decomposition mechanisms in mushroom-forming fungi.</title>
        <authorList>
            <person name="Floudas D."/>
            <person name="Bentzer J."/>
            <person name="Ahren D."/>
            <person name="Johansson T."/>
            <person name="Persson P."/>
            <person name="Tunlid A."/>
        </authorList>
    </citation>
    <scope>NUCLEOTIDE SEQUENCE [LARGE SCALE GENOMIC DNA]</scope>
    <source>
        <strain evidence="16 17">CBS 291.85</strain>
    </source>
</reference>
<dbReference type="FunFam" id="2.60.40.420:FF:000045">
    <property type="entry name" value="Laccase 2"/>
    <property type="match status" value="1"/>
</dbReference>
<dbReference type="Pfam" id="PF07731">
    <property type="entry name" value="Cu-oxidase_2"/>
    <property type="match status" value="1"/>
</dbReference>
<keyword evidence="17" id="KW-1185">Reference proteome</keyword>
<dbReference type="InterPro" id="IPR011706">
    <property type="entry name" value="Cu-oxidase_C"/>
</dbReference>
<evidence type="ECO:0000256" key="3">
    <source>
        <dbReference type="ARBA" id="ARBA00004613"/>
    </source>
</evidence>
<dbReference type="EMBL" id="JAACJM010000042">
    <property type="protein sequence ID" value="KAF5361159.1"/>
    <property type="molecule type" value="Genomic_DNA"/>
</dbReference>
<dbReference type="PROSITE" id="PS00079">
    <property type="entry name" value="MULTICOPPER_OXIDASE1"/>
    <property type="match status" value="1"/>
</dbReference>
<evidence type="ECO:0000256" key="5">
    <source>
        <dbReference type="ARBA" id="ARBA00012297"/>
    </source>
</evidence>
<evidence type="ECO:0000256" key="7">
    <source>
        <dbReference type="ARBA" id="ARBA00022723"/>
    </source>
</evidence>
<evidence type="ECO:0000256" key="4">
    <source>
        <dbReference type="ARBA" id="ARBA00010609"/>
    </source>
</evidence>
<comment type="cofactor">
    <cofactor evidence="2">
        <name>Cu cation</name>
        <dbReference type="ChEBI" id="CHEBI:23378"/>
    </cofactor>
</comment>
<keyword evidence="7" id="KW-0479">Metal-binding</keyword>
<comment type="subcellular location">
    <subcellularLocation>
        <location evidence="3">Secreted</location>
    </subcellularLocation>
</comment>
<name>A0A8H5GA30_9AGAR</name>
<dbReference type="GO" id="GO:0005576">
    <property type="term" value="C:extracellular region"/>
    <property type="evidence" value="ECO:0007669"/>
    <property type="project" value="UniProtKB-SubCell"/>
</dbReference>
<evidence type="ECO:0000313" key="17">
    <source>
        <dbReference type="Proteomes" id="UP000559256"/>
    </source>
</evidence>
<comment type="caution">
    <text evidence="16">The sequence shown here is derived from an EMBL/GenBank/DDBJ whole genome shotgun (WGS) entry which is preliminary data.</text>
</comment>
<keyword evidence="6" id="KW-0964">Secreted</keyword>
<keyword evidence="12" id="KW-0732">Signal</keyword>
<evidence type="ECO:0000256" key="2">
    <source>
        <dbReference type="ARBA" id="ARBA00001935"/>
    </source>
</evidence>